<evidence type="ECO:0000313" key="14">
    <source>
        <dbReference type="Proteomes" id="UP001516400"/>
    </source>
</evidence>
<evidence type="ECO:0000256" key="1">
    <source>
        <dbReference type="ARBA" id="ARBA00001946"/>
    </source>
</evidence>
<dbReference type="CDD" id="cd18887">
    <property type="entry name" value="NUDIX_UGPPase_Nudt14"/>
    <property type="match status" value="1"/>
</dbReference>
<dbReference type="PROSITE" id="PS51462">
    <property type="entry name" value="NUDIX"/>
    <property type="match status" value="1"/>
</dbReference>
<keyword evidence="14" id="KW-1185">Reference proteome</keyword>
<protein>
    <recommendedName>
        <fullName evidence="10">Uridine diphosphate glucose pyrophosphatase NUDT14</fullName>
        <ecNumber evidence="9">3.6.1.45</ecNumber>
    </recommendedName>
    <alternativeName>
        <fullName evidence="11">Nucleoside diphosphate-linked moiety X motif 14</fullName>
    </alternativeName>
</protein>
<dbReference type="GO" id="GO:0005737">
    <property type="term" value="C:cytoplasm"/>
    <property type="evidence" value="ECO:0007669"/>
    <property type="project" value="UniProtKB-SubCell"/>
</dbReference>
<dbReference type="EMBL" id="JABFTP020000001">
    <property type="protein sequence ID" value="KAL3266765.1"/>
    <property type="molecule type" value="Genomic_DNA"/>
</dbReference>
<evidence type="ECO:0000259" key="12">
    <source>
        <dbReference type="PROSITE" id="PS51462"/>
    </source>
</evidence>
<gene>
    <name evidence="13" type="ORF">HHI36_010925</name>
</gene>
<evidence type="ECO:0000256" key="10">
    <source>
        <dbReference type="ARBA" id="ARBA00071467"/>
    </source>
</evidence>
<dbReference type="InterPro" id="IPR000086">
    <property type="entry name" value="NUDIX_hydrolase_dom"/>
</dbReference>
<dbReference type="PANTHER" id="PTHR11839:SF15">
    <property type="entry name" value="URIDINE DIPHOSPHATE GLUCOSE PYROPHOSPHATASE NUDT14"/>
    <property type="match status" value="1"/>
</dbReference>
<proteinExistence type="predicted"/>
<feature type="domain" description="Nudix hydrolase" evidence="12">
    <location>
        <begin position="38"/>
        <end position="194"/>
    </location>
</feature>
<comment type="function">
    <text evidence="8">Hydrolyzes UDP-glucose to glucose 1-phosphate and UMP and ADP-ribose to ribose 5-phosphate and AMP. The physiological substrate is probably UDP-glucose. Poor activity on other substrates such as ADP-glucose, CDP-glucose, GDP-glucose and GDP-mannose.</text>
</comment>
<dbReference type="EC" id="3.6.1.45" evidence="9"/>
<keyword evidence="4" id="KW-0963">Cytoplasm</keyword>
<dbReference type="InterPro" id="IPR004385">
    <property type="entry name" value="NDP_pyrophosphatase"/>
</dbReference>
<dbReference type="NCBIfam" id="TIGR00052">
    <property type="entry name" value="nudix-type nucleoside diphosphatase, YffH/AdpP family"/>
    <property type="match status" value="1"/>
</dbReference>
<evidence type="ECO:0000256" key="8">
    <source>
        <dbReference type="ARBA" id="ARBA00054674"/>
    </source>
</evidence>
<comment type="subunit">
    <text evidence="3">Homodimer.</text>
</comment>
<accession>A0ABD2MKA5</accession>
<evidence type="ECO:0000256" key="9">
    <source>
        <dbReference type="ARBA" id="ARBA00066480"/>
    </source>
</evidence>
<dbReference type="InterPro" id="IPR015797">
    <property type="entry name" value="NUDIX_hydrolase-like_dom_sf"/>
</dbReference>
<dbReference type="PANTHER" id="PTHR11839">
    <property type="entry name" value="UDP/ADP-SUGAR PYROPHOSPHATASE"/>
    <property type="match status" value="1"/>
</dbReference>
<evidence type="ECO:0000256" key="6">
    <source>
        <dbReference type="ARBA" id="ARBA00022842"/>
    </source>
</evidence>
<evidence type="ECO:0000313" key="13">
    <source>
        <dbReference type="EMBL" id="KAL3266765.1"/>
    </source>
</evidence>
<evidence type="ECO:0000256" key="2">
    <source>
        <dbReference type="ARBA" id="ARBA00004496"/>
    </source>
</evidence>
<comment type="catalytic activity">
    <reaction evidence="7">
        <text>UDP-sugar + H2O = UMP + alpha-D-aldose 1-phosphate.</text>
        <dbReference type="EC" id="3.6.1.45"/>
    </reaction>
</comment>
<dbReference type="SUPFAM" id="SSF55811">
    <property type="entry name" value="Nudix"/>
    <property type="match status" value="1"/>
</dbReference>
<evidence type="ECO:0000256" key="5">
    <source>
        <dbReference type="ARBA" id="ARBA00022801"/>
    </source>
</evidence>
<evidence type="ECO:0000256" key="4">
    <source>
        <dbReference type="ARBA" id="ARBA00022490"/>
    </source>
</evidence>
<comment type="subcellular location">
    <subcellularLocation>
        <location evidence="2">Cytoplasm</location>
    </subcellularLocation>
</comment>
<comment type="cofactor">
    <cofactor evidence="1">
        <name>Mg(2+)</name>
        <dbReference type="ChEBI" id="CHEBI:18420"/>
    </cofactor>
</comment>
<evidence type="ECO:0000256" key="11">
    <source>
        <dbReference type="ARBA" id="ARBA00080475"/>
    </source>
</evidence>
<dbReference type="AlphaFoldDB" id="A0ABD2MKA5"/>
<dbReference type="GO" id="GO:0008768">
    <property type="term" value="F:UDP-sugar diphosphatase activity"/>
    <property type="evidence" value="ECO:0007669"/>
    <property type="project" value="UniProtKB-EC"/>
</dbReference>
<dbReference type="FunFam" id="3.90.79.10:FF:000035">
    <property type="entry name" value="Uridine diphosphate glucose pyrophosphatase"/>
    <property type="match status" value="1"/>
</dbReference>
<comment type="caution">
    <text evidence="13">The sequence shown here is derived from an EMBL/GenBank/DDBJ whole genome shotgun (WGS) entry which is preliminary data.</text>
</comment>
<evidence type="ECO:0000256" key="3">
    <source>
        <dbReference type="ARBA" id="ARBA00011738"/>
    </source>
</evidence>
<dbReference type="Gene3D" id="3.90.79.10">
    <property type="entry name" value="Nucleoside Triphosphate Pyrophosphohydrolase"/>
    <property type="match status" value="1"/>
</dbReference>
<sequence>MSKISNVEMKPLGESIYMKPMRMYFEENGKKRDWDLVAVHDSVAIIIYNISRNVLVLVKQFRPAVYYSLIPSEDRQTKIDSEKYTSELGMAIELCAGIVDKKLPVLQIAKEEILEETGYSVPADQIEFVSSYISGVGTSSSLQTLFYCEVTDDMKVTQGGGVDDEFIEIVEMTVPEVRKYVAGKNIKSPPSFMFAMYWFLVNKAKTKA</sequence>
<dbReference type="Proteomes" id="UP001516400">
    <property type="component" value="Unassembled WGS sequence"/>
</dbReference>
<keyword evidence="5" id="KW-0378">Hydrolase</keyword>
<organism evidence="13 14">
    <name type="scientific">Cryptolaemus montrouzieri</name>
    <dbReference type="NCBI Taxonomy" id="559131"/>
    <lineage>
        <taxon>Eukaryota</taxon>
        <taxon>Metazoa</taxon>
        <taxon>Ecdysozoa</taxon>
        <taxon>Arthropoda</taxon>
        <taxon>Hexapoda</taxon>
        <taxon>Insecta</taxon>
        <taxon>Pterygota</taxon>
        <taxon>Neoptera</taxon>
        <taxon>Endopterygota</taxon>
        <taxon>Coleoptera</taxon>
        <taxon>Polyphaga</taxon>
        <taxon>Cucujiformia</taxon>
        <taxon>Coccinelloidea</taxon>
        <taxon>Coccinellidae</taxon>
        <taxon>Scymninae</taxon>
        <taxon>Scymnini</taxon>
        <taxon>Cryptolaemus</taxon>
    </lineage>
</organism>
<evidence type="ECO:0000256" key="7">
    <source>
        <dbReference type="ARBA" id="ARBA00051086"/>
    </source>
</evidence>
<keyword evidence="6" id="KW-0460">Magnesium</keyword>
<name>A0ABD2MKA5_9CUCU</name>
<reference evidence="13 14" key="1">
    <citation type="journal article" date="2021" name="BMC Biol.">
        <title>Horizontally acquired antibacterial genes associated with adaptive radiation of ladybird beetles.</title>
        <authorList>
            <person name="Li H.S."/>
            <person name="Tang X.F."/>
            <person name="Huang Y.H."/>
            <person name="Xu Z.Y."/>
            <person name="Chen M.L."/>
            <person name="Du X.Y."/>
            <person name="Qiu B.Y."/>
            <person name="Chen P.T."/>
            <person name="Zhang W."/>
            <person name="Slipinski A."/>
            <person name="Escalona H.E."/>
            <person name="Waterhouse R.M."/>
            <person name="Zwick A."/>
            <person name="Pang H."/>
        </authorList>
    </citation>
    <scope>NUCLEOTIDE SEQUENCE [LARGE SCALE GENOMIC DNA]</scope>
    <source>
        <strain evidence="13">SYSU2018</strain>
    </source>
</reference>